<dbReference type="Proteomes" id="UP000789920">
    <property type="component" value="Unassembled WGS sequence"/>
</dbReference>
<proteinExistence type="predicted"/>
<accession>A0ACA9NU92</accession>
<reference evidence="1" key="1">
    <citation type="submission" date="2021-06" db="EMBL/GenBank/DDBJ databases">
        <authorList>
            <person name="Kallberg Y."/>
            <person name="Tangrot J."/>
            <person name="Rosling A."/>
        </authorList>
    </citation>
    <scope>NUCLEOTIDE SEQUENCE</scope>
    <source>
        <strain evidence="1">MA461A</strain>
    </source>
</reference>
<organism evidence="1 2">
    <name type="scientific">Racocetra persica</name>
    <dbReference type="NCBI Taxonomy" id="160502"/>
    <lineage>
        <taxon>Eukaryota</taxon>
        <taxon>Fungi</taxon>
        <taxon>Fungi incertae sedis</taxon>
        <taxon>Mucoromycota</taxon>
        <taxon>Glomeromycotina</taxon>
        <taxon>Glomeromycetes</taxon>
        <taxon>Diversisporales</taxon>
        <taxon>Gigasporaceae</taxon>
        <taxon>Racocetra</taxon>
    </lineage>
</organism>
<evidence type="ECO:0000313" key="2">
    <source>
        <dbReference type="Proteomes" id="UP000789920"/>
    </source>
</evidence>
<dbReference type="EMBL" id="CAJVQC010016329">
    <property type="protein sequence ID" value="CAG8675548.1"/>
    <property type="molecule type" value="Genomic_DNA"/>
</dbReference>
<sequence length="73" mass="8645">NSLSVSKPYRKMGVGELLLRTVESFAKSELGFKQCILYSRIDKIEWYERRGFITFNEILIEEGIEYYKMGKEI</sequence>
<protein>
    <submittedName>
        <fullName evidence="1">29945_t:CDS:1</fullName>
    </submittedName>
</protein>
<evidence type="ECO:0000313" key="1">
    <source>
        <dbReference type="EMBL" id="CAG8675548.1"/>
    </source>
</evidence>
<comment type="caution">
    <text evidence="1">The sequence shown here is derived from an EMBL/GenBank/DDBJ whole genome shotgun (WGS) entry which is preliminary data.</text>
</comment>
<keyword evidence="2" id="KW-1185">Reference proteome</keyword>
<name>A0ACA9NU92_9GLOM</name>
<feature type="non-terminal residue" evidence="1">
    <location>
        <position position="1"/>
    </location>
</feature>
<gene>
    <name evidence="1" type="ORF">RPERSI_LOCUS8875</name>
</gene>